<dbReference type="InterPro" id="IPR003538">
    <property type="entry name" value="TonB"/>
</dbReference>
<keyword evidence="9 10" id="KW-0472">Membrane</keyword>
<evidence type="ECO:0000256" key="2">
    <source>
        <dbReference type="ARBA" id="ARBA00006555"/>
    </source>
</evidence>
<dbReference type="GO" id="GO:0015031">
    <property type="term" value="P:protein transport"/>
    <property type="evidence" value="ECO:0007669"/>
    <property type="project" value="UniProtKB-KW"/>
</dbReference>
<feature type="transmembrane region" description="Helical" evidence="10">
    <location>
        <begin position="16"/>
        <end position="34"/>
    </location>
</feature>
<dbReference type="NCBIfam" id="TIGR01352">
    <property type="entry name" value="tonB_Cterm"/>
    <property type="match status" value="1"/>
</dbReference>
<keyword evidence="5" id="KW-0997">Cell inner membrane</keyword>
<dbReference type="PANTHER" id="PTHR33446">
    <property type="entry name" value="PROTEIN TONB-RELATED"/>
    <property type="match status" value="1"/>
</dbReference>
<dbReference type="GO" id="GO:0031992">
    <property type="term" value="F:energy transducer activity"/>
    <property type="evidence" value="ECO:0007669"/>
    <property type="project" value="InterPro"/>
</dbReference>
<gene>
    <name evidence="12" type="ORF">SAMN05660313_01820</name>
</gene>
<keyword evidence="4" id="KW-1003">Cell membrane</keyword>
<dbReference type="PANTHER" id="PTHR33446:SF2">
    <property type="entry name" value="PROTEIN TONB"/>
    <property type="match status" value="1"/>
</dbReference>
<dbReference type="SUPFAM" id="SSF74653">
    <property type="entry name" value="TolA/TonB C-terminal domain"/>
    <property type="match status" value="1"/>
</dbReference>
<evidence type="ECO:0000313" key="13">
    <source>
        <dbReference type="Proteomes" id="UP000183257"/>
    </source>
</evidence>
<evidence type="ECO:0000256" key="1">
    <source>
        <dbReference type="ARBA" id="ARBA00004383"/>
    </source>
</evidence>
<dbReference type="GO" id="GO:0030288">
    <property type="term" value="C:outer membrane-bounded periplasmic space"/>
    <property type="evidence" value="ECO:0007669"/>
    <property type="project" value="InterPro"/>
</dbReference>
<evidence type="ECO:0000256" key="6">
    <source>
        <dbReference type="ARBA" id="ARBA00022692"/>
    </source>
</evidence>
<proteinExistence type="inferred from homology"/>
<organism evidence="12 13">
    <name type="scientific">Cellulophaga fucicola</name>
    <dbReference type="NCBI Taxonomy" id="76595"/>
    <lineage>
        <taxon>Bacteria</taxon>
        <taxon>Pseudomonadati</taxon>
        <taxon>Bacteroidota</taxon>
        <taxon>Flavobacteriia</taxon>
        <taxon>Flavobacteriales</taxon>
        <taxon>Flavobacteriaceae</taxon>
        <taxon>Cellulophaga</taxon>
    </lineage>
</organism>
<dbReference type="EMBL" id="FPIY01000002">
    <property type="protein sequence ID" value="SFW45894.1"/>
    <property type="molecule type" value="Genomic_DNA"/>
</dbReference>
<evidence type="ECO:0000256" key="4">
    <source>
        <dbReference type="ARBA" id="ARBA00022475"/>
    </source>
</evidence>
<evidence type="ECO:0000256" key="10">
    <source>
        <dbReference type="SAM" id="Phobius"/>
    </source>
</evidence>
<evidence type="ECO:0000259" key="11">
    <source>
        <dbReference type="PROSITE" id="PS52015"/>
    </source>
</evidence>
<keyword evidence="7" id="KW-0653">Protein transport</keyword>
<dbReference type="InterPro" id="IPR051045">
    <property type="entry name" value="TonB-dependent_transducer"/>
</dbReference>
<dbReference type="GO" id="GO:0098797">
    <property type="term" value="C:plasma membrane protein complex"/>
    <property type="evidence" value="ECO:0007669"/>
    <property type="project" value="TreeGrafter"/>
</dbReference>
<dbReference type="GO" id="GO:0055085">
    <property type="term" value="P:transmembrane transport"/>
    <property type="evidence" value="ECO:0007669"/>
    <property type="project" value="InterPro"/>
</dbReference>
<dbReference type="InterPro" id="IPR006260">
    <property type="entry name" value="TonB/TolA_C"/>
</dbReference>
<keyword evidence="13" id="KW-1185">Reference proteome</keyword>
<feature type="domain" description="TonB C-terminal" evidence="11">
    <location>
        <begin position="151"/>
        <end position="240"/>
    </location>
</feature>
<dbReference type="GO" id="GO:0015891">
    <property type="term" value="P:siderophore transport"/>
    <property type="evidence" value="ECO:0007669"/>
    <property type="project" value="InterPro"/>
</dbReference>
<evidence type="ECO:0000256" key="8">
    <source>
        <dbReference type="ARBA" id="ARBA00022989"/>
    </source>
</evidence>
<dbReference type="PROSITE" id="PS52015">
    <property type="entry name" value="TONB_CTD"/>
    <property type="match status" value="1"/>
</dbReference>
<dbReference type="InterPro" id="IPR037682">
    <property type="entry name" value="TonB_C"/>
</dbReference>
<evidence type="ECO:0000256" key="5">
    <source>
        <dbReference type="ARBA" id="ARBA00022519"/>
    </source>
</evidence>
<evidence type="ECO:0000256" key="3">
    <source>
        <dbReference type="ARBA" id="ARBA00022448"/>
    </source>
</evidence>
<evidence type="ECO:0000313" key="12">
    <source>
        <dbReference type="EMBL" id="SFW45894.1"/>
    </source>
</evidence>
<evidence type="ECO:0000256" key="7">
    <source>
        <dbReference type="ARBA" id="ARBA00022927"/>
    </source>
</evidence>
<evidence type="ECO:0000256" key="9">
    <source>
        <dbReference type="ARBA" id="ARBA00023136"/>
    </source>
</evidence>
<dbReference type="Gene3D" id="3.30.1150.10">
    <property type="match status" value="1"/>
</dbReference>
<dbReference type="AlphaFoldDB" id="A0A1K1PGU4"/>
<dbReference type="STRING" id="76595.SAMN05660313_01820"/>
<dbReference type="PRINTS" id="PR01374">
    <property type="entry name" value="TONBPROTEIN"/>
</dbReference>
<keyword evidence="6 10" id="KW-0812">Transmembrane</keyword>
<name>A0A1K1PGU4_9FLAO</name>
<keyword evidence="8 10" id="KW-1133">Transmembrane helix</keyword>
<keyword evidence="3" id="KW-0813">Transport</keyword>
<dbReference type="Pfam" id="PF03544">
    <property type="entry name" value="TonB_C"/>
    <property type="match status" value="1"/>
</dbReference>
<reference evidence="13" key="1">
    <citation type="submission" date="2016-11" db="EMBL/GenBank/DDBJ databases">
        <authorList>
            <person name="Varghese N."/>
            <person name="Submissions S."/>
        </authorList>
    </citation>
    <scope>NUCLEOTIDE SEQUENCE [LARGE SCALE GENOMIC DNA]</scope>
    <source>
        <strain evidence="13">DSM 24786</strain>
    </source>
</reference>
<dbReference type="RefSeq" id="WP_072303459.1">
    <property type="nucleotide sequence ID" value="NZ_CBDUMO010000003.1"/>
</dbReference>
<accession>A0A1K1PGU4</accession>
<comment type="subcellular location">
    <subcellularLocation>
        <location evidence="1">Cell inner membrane</location>
        <topology evidence="1">Single-pass membrane protein</topology>
        <orientation evidence="1">Periplasmic side</orientation>
    </subcellularLocation>
</comment>
<protein>
    <submittedName>
        <fullName evidence="12">Outer membrane transport energization protein TonB</fullName>
    </submittedName>
</protein>
<dbReference type="Proteomes" id="UP000183257">
    <property type="component" value="Unassembled WGS sequence"/>
</dbReference>
<dbReference type="OrthoDB" id="1522859at2"/>
<sequence>MEPKKNPKADLTRNSGLYFAIGLAVVMFFVWQALEYKKYDKDNTYDITQNVDDMLDEEVPMTEQIKTPPPPPPPPAAPEEIAVVEDDVEIEESVIDDTESDEDTEVIEVNDVVEEEVDLDVDVPFSVIEDVPIFPGCEKEKSKGAKALRDCFNEKMNKHIRKNFQYPEIAQEMGIQGRVSVRFVIQKDGSIGQVQMRGPDKNLEKEAARIIGKLPKMTPGKQRGRAVRVPFSLPITFRLQ</sequence>
<comment type="similarity">
    <text evidence="2">Belongs to the TonB family.</text>
</comment>